<dbReference type="InterPro" id="IPR000515">
    <property type="entry name" value="MetI-like"/>
</dbReference>
<comment type="subcellular location">
    <subcellularLocation>
        <location evidence="1 7">Cell membrane</location>
        <topology evidence="1 7">Multi-pass membrane protein</topology>
    </subcellularLocation>
</comment>
<dbReference type="InterPro" id="IPR035906">
    <property type="entry name" value="MetI-like_sf"/>
</dbReference>
<evidence type="ECO:0000259" key="8">
    <source>
        <dbReference type="PROSITE" id="PS50928"/>
    </source>
</evidence>
<feature type="domain" description="ABC transmembrane type-1" evidence="8">
    <location>
        <begin position="71"/>
        <end position="284"/>
    </location>
</feature>
<evidence type="ECO:0000256" key="4">
    <source>
        <dbReference type="ARBA" id="ARBA00022692"/>
    </source>
</evidence>
<evidence type="ECO:0000256" key="7">
    <source>
        <dbReference type="RuleBase" id="RU363032"/>
    </source>
</evidence>
<name>A0ABS6K4L1_9FIRM</name>
<feature type="transmembrane region" description="Helical" evidence="7">
    <location>
        <begin position="12"/>
        <end position="41"/>
    </location>
</feature>
<evidence type="ECO:0000313" key="9">
    <source>
        <dbReference type="EMBL" id="MBU9725481.1"/>
    </source>
</evidence>
<evidence type="ECO:0000256" key="6">
    <source>
        <dbReference type="ARBA" id="ARBA00023136"/>
    </source>
</evidence>
<keyword evidence="4 7" id="KW-0812">Transmembrane</keyword>
<gene>
    <name evidence="9" type="ORF">KTH90_05570</name>
</gene>
<comment type="similarity">
    <text evidence="7">Belongs to the binding-protein-dependent transport system permease family.</text>
</comment>
<dbReference type="Gene3D" id="1.10.3720.10">
    <property type="entry name" value="MetI-like"/>
    <property type="match status" value="1"/>
</dbReference>
<dbReference type="EMBL" id="JAHQCX010000003">
    <property type="protein sequence ID" value="MBU9725481.1"/>
    <property type="molecule type" value="Genomic_DNA"/>
</dbReference>
<protein>
    <submittedName>
        <fullName evidence="9">Sugar ABC transporter permease</fullName>
    </submittedName>
</protein>
<keyword evidence="2 7" id="KW-0813">Transport</keyword>
<evidence type="ECO:0000313" key="10">
    <source>
        <dbReference type="Proteomes" id="UP001314681"/>
    </source>
</evidence>
<proteinExistence type="inferred from homology"/>
<keyword evidence="10" id="KW-1185">Reference proteome</keyword>
<dbReference type="PANTHER" id="PTHR30193">
    <property type="entry name" value="ABC TRANSPORTER PERMEASE PROTEIN"/>
    <property type="match status" value="1"/>
</dbReference>
<feature type="transmembrane region" description="Helical" evidence="7">
    <location>
        <begin position="160"/>
        <end position="179"/>
    </location>
</feature>
<evidence type="ECO:0000256" key="5">
    <source>
        <dbReference type="ARBA" id="ARBA00022989"/>
    </source>
</evidence>
<feature type="transmembrane region" description="Helical" evidence="7">
    <location>
        <begin position="210"/>
        <end position="231"/>
    </location>
</feature>
<keyword evidence="5 7" id="KW-1133">Transmembrane helix</keyword>
<evidence type="ECO:0000256" key="2">
    <source>
        <dbReference type="ARBA" id="ARBA00022448"/>
    </source>
</evidence>
<comment type="caution">
    <text evidence="9">The sequence shown here is derived from an EMBL/GenBank/DDBJ whole genome shotgun (WGS) entry which is preliminary data.</text>
</comment>
<feature type="transmembrane region" description="Helical" evidence="7">
    <location>
        <begin position="263"/>
        <end position="283"/>
    </location>
</feature>
<reference evidence="9 10" key="1">
    <citation type="submission" date="2021-06" db="EMBL/GenBank/DDBJ databases">
        <title>Description of novel taxa of the family Lachnospiraceae.</title>
        <authorList>
            <person name="Chaplin A.V."/>
            <person name="Sokolova S.R."/>
            <person name="Pikina A.P."/>
            <person name="Korzhanova M."/>
            <person name="Belova V."/>
            <person name="Korostin D."/>
            <person name="Efimov B.A."/>
        </authorList>
    </citation>
    <scope>NUCLEOTIDE SEQUENCE [LARGE SCALE GENOMIC DNA]</scope>
    <source>
        <strain evidence="9 10">ASD4241</strain>
    </source>
</reference>
<organism evidence="9 10">
    <name type="scientific">Diplocloster modestus</name>
    <dbReference type="NCBI Taxonomy" id="2850322"/>
    <lineage>
        <taxon>Bacteria</taxon>
        <taxon>Bacillati</taxon>
        <taxon>Bacillota</taxon>
        <taxon>Clostridia</taxon>
        <taxon>Lachnospirales</taxon>
        <taxon>Lachnospiraceae</taxon>
        <taxon>Diplocloster</taxon>
    </lineage>
</organism>
<evidence type="ECO:0000256" key="1">
    <source>
        <dbReference type="ARBA" id="ARBA00004651"/>
    </source>
</evidence>
<dbReference type="Pfam" id="PF00528">
    <property type="entry name" value="BPD_transp_1"/>
    <property type="match status" value="1"/>
</dbReference>
<accession>A0ABS6K4L1</accession>
<feature type="transmembrane region" description="Helical" evidence="7">
    <location>
        <begin position="76"/>
        <end position="96"/>
    </location>
</feature>
<feature type="transmembrane region" description="Helical" evidence="7">
    <location>
        <begin position="108"/>
        <end position="128"/>
    </location>
</feature>
<evidence type="ECO:0000256" key="3">
    <source>
        <dbReference type="ARBA" id="ARBA00022475"/>
    </source>
</evidence>
<dbReference type="SUPFAM" id="SSF161098">
    <property type="entry name" value="MetI-like"/>
    <property type="match status" value="1"/>
</dbReference>
<dbReference type="PROSITE" id="PS50928">
    <property type="entry name" value="ABC_TM1"/>
    <property type="match status" value="1"/>
</dbReference>
<dbReference type="Proteomes" id="UP001314681">
    <property type="component" value="Unassembled WGS sequence"/>
</dbReference>
<keyword evidence="3" id="KW-1003">Cell membrane</keyword>
<dbReference type="CDD" id="cd06261">
    <property type="entry name" value="TM_PBP2"/>
    <property type="match status" value="1"/>
</dbReference>
<dbReference type="RefSeq" id="WP_238726415.1">
    <property type="nucleotide sequence ID" value="NZ_JAHQCX010000003.1"/>
</dbReference>
<dbReference type="InterPro" id="IPR051393">
    <property type="entry name" value="ABC_transporter_permease"/>
</dbReference>
<dbReference type="PANTHER" id="PTHR30193:SF37">
    <property type="entry name" value="INNER MEMBRANE ABC TRANSPORTER PERMEASE PROTEIN YCJO"/>
    <property type="match status" value="1"/>
</dbReference>
<sequence>MFKKSLKRNEKIAGLLFIVPSMAQFLFFFLLPLGLCIWASFTDWNVLVRDKSFIGLGNFAELFQDRKFWIAMRNTVYMLLPIPAYMVLGLLFALACHKNIKGNKVFRVLYYLPYISSIVALVLIWKWIFNSEFGLVNQFLGLFGFDGPNWLNDPTWTRRMIILMIGWKMIGITAIYFLASLKNLPETYYEAATIDGATSTQQFFRITLPLLTPILFYLVTVNIIGSLQTFIEVNLFTTDGGRNYGVATIIYYIWQKAFDYSQMGYACSAAVIFGLFILLLTALQFKISNKWVYEGE</sequence>
<keyword evidence="6 7" id="KW-0472">Membrane</keyword>